<dbReference type="GO" id="GO:0050660">
    <property type="term" value="F:flavin adenine dinucleotide binding"/>
    <property type="evidence" value="ECO:0007669"/>
    <property type="project" value="InterPro"/>
</dbReference>
<feature type="region of interest" description="Disordered" evidence="5">
    <location>
        <begin position="1"/>
        <end position="60"/>
    </location>
</feature>
<dbReference type="Gene3D" id="3.50.50.60">
    <property type="entry name" value="FAD/NAD(P)-binding domain"/>
    <property type="match status" value="2"/>
</dbReference>
<comment type="similarity">
    <text evidence="1">Belongs to the FAD-binding monooxygenase family.</text>
</comment>
<dbReference type="SUPFAM" id="SSF51905">
    <property type="entry name" value="FAD/NAD(P)-binding domain"/>
    <property type="match status" value="3"/>
</dbReference>
<evidence type="ECO:0000313" key="6">
    <source>
        <dbReference type="EMBL" id="KAJ4351997.1"/>
    </source>
</evidence>
<evidence type="ECO:0000256" key="1">
    <source>
        <dbReference type="ARBA" id="ARBA00010139"/>
    </source>
</evidence>
<keyword evidence="2" id="KW-0285">Flavoprotein</keyword>
<name>A0A9W8XJC2_9PLEO</name>
<evidence type="ECO:0000256" key="2">
    <source>
        <dbReference type="ARBA" id="ARBA00022630"/>
    </source>
</evidence>
<reference evidence="6" key="1">
    <citation type="submission" date="2022-10" db="EMBL/GenBank/DDBJ databases">
        <title>Tapping the CABI collections for fungal endophytes: first genome assemblies for Collariella, Neodidymelliopsis, Ascochyta clinopodiicola, Didymella pomorum, Didymosphaeria variabile, Neocosmospora piperis and Neocucurbitaria cava.</title>
        <authorList>
            <person name="Hill R."/>
        </authorList>
    </citation>
    <scope>NUCLEOTIDE SEQUENCE</scope>
    <source>
        <strain evidence="6">IMI 356815</strain>
    </source>
</reference>
<dbReference type="GeneID" id="80910873"/>
<dbReference type="Proteomes" id="UP001140513">
    <property type="component" value="Unassembled WGS sequence"/>
</dbReference>
<feature type="compositionally biased region" description="Low complexity" evidence="5">
    <location>
        <begin position="29"/>
        <end position="39"/>
    </location>
</feature>
<evidence type="ECO:0000256" key="4">
    <source>
        <dbReference type="ARBA" id="ARBA00023002"/>
    </source>
</evidence>
<comment type="caution">
    <text evidence="6">The sequence shown here is derived from an EMBL/GenBank/DDBJ whole genome shotgun (WGS) entry which is preliminary data.</text>
</comment>
<organism evidence="6 7">
    <name type="scientific">Didymosphaeria variabile</name>
    <dbReference type="NCBI Taxonomy" id="1932322"/>
    <lineage>
        <taxon>Eukaryota</taxon>
        <taxon>Fungi</taxon>
        <taxon>Dikarya</taxon>
        <taxon>Ascomycota</taxon>
        <taxon>Pezizomycotina</taxon>
        <taxon>Dothideomycetes</taxon>
        <taxon>Pleosporomycetidae</taxon>
        <taxon>Pleosporales</taxon>
        <taxon>Massarineae</taxon>
        <taxon>Didymosphaeriaceae</taxon>
        <taxon>Didymosphaeria</taxon>
    </lineage>
</organism>
<dbReference type="EMBL" id="JAPEUX010000005">
    <property type="protein sequence ID" value="KAJ4351997.1"/>
    <property type="molecule type" value="Genomic_DNA"/>
</dbReference>
<protein>
    <recommendedName>
        <fullName evidence="8">FAD/NAD(P)-binding domain-containing protein</fullName>
    </recommendedName>
</protein>
<dbReference type="OrthoDB" id="74360at2759"/>
<evidence type="ECO:0000256" key="3">
    <source>
        <dbReference type="ARBA" id="ARBA00022827"/>
    </source>
</evidence>
<dbReference type="AlphaFoldDB" id="A0A9W8XJC2"/>
<feature type="compositionally biased region" description="Basic and acidic residues" evidence="5">
    <location>
        <begin position="13"/>
        <end position="28"/>
    </location>
</feature>
<dbReference type="InterPro" id="IPR051209">
    <property type="entry name" value="FAD-bind_Monooxygenase_sf"/>
</dbReference>
<dbReference type="PANTHER" id="PTHR42877">
    <property type="entry name" value="L-ORNITHINE N(5)-MONOOXYGENASE-RELATED"/>
    <property type="match status" value="1"/>
</dbReference>
<keyword evidence="3" id="KW-0274">FAD</keyword>
<evidence type="ECO:0000256" key="5">
    <source>
        <dbReference type="SAM" id="MobiDB-lite"/>
    </source>
</evidence>
<evidence type="ECO:0008006" key="8">
    <source>
        <dbReference type="Google" id="ProtNLM"/>
    </source>
</evidence>
<dbReference type="RefSeq" id="XP_056070353.1">
    <property type="nucleotide sequence ID" value="XM_056216106.1"/>
</dbReference>
<dbReference type="PANTHER" id="PTHR42877:SF8">
    <property type="entry name" value="MONOOXYGENASE"/>
    <property type="match status" value="1"/>
</dbReference>
<dbReference type="GO" id="GO:0004499">
    <property type="term" value="F:N,N-dimethylaniline monooxygenase activity"/>
    <property type="evidence" value="ECO:0007669"/>
    <property type="project" value="InterPro"/>
</dbReference>
<keyword evidence="4" id="KW-0560">Oxidoreductase</keyword>
<feature type="compositionally biased region" description="Polar residues" evidence="5">
    <location>
        <begin position="40"/>
        <end position="51"/>
    </location>
</feature>
<gene>
    <name evidence="6" type="ORF">N0V89_007343</name>
</gene>
<evidence type="ECO:0000313" key="7">
    <source>
        <dbReference type="Proteomes" id="UP001140513"/>
    </source>
</evidence>
<accession>A0A9W8XJC2</accession>
<keyword evidence="7" id="KW-1185">Reference proteome</keyword>
<proteinExistence type="inferred from homology"/>
<dbReference type="GO" id="GO:0050661">
    <property type="term" value="F:NADP binding"/>
    <property type="evidence" value="ECO:0007669"/>
    <property type="project" value="InterPro"/>
</dbReference>
<dbReference type="Pfam" id="PF00743">
    <property type="entry name" value="FMO-like"/>
    <property type="match status" value="1"/>
</dbReference>
<dbReference type="InterPro" id="IPR020946">
    <property type="entry name" value="Flavin_mOase-like"/>
</dbReference>
<dbReference type="InterPro" id="IPR036188">
    <property type="entry name" value="FAD/NAD-bd_sf"/>
</dbReference>
<sequence>MLKRLSTFIRLTPPRDKGEKDERREKQKSAPTASTTSKTLDVSSNASSKTEPTMAPSELLTPINGVNGIANMYDYPPANPEGEYRILQQYHSKPSKLRVACVGAGASGLCLAYKMEKMLVPGSWELTLYEKNSMFGGTWYENTYPGVACDIPSHDYNFTWDPKPDWTQFFASGAEIQGYFENFAERHGSKKYMQLNSKIVEARWDPSEGIYNLIVENPKTKEQRKEWSHVLVNGSGILNTWKWPEIEGLHEFKGPILHSANWDHSVEFKDKSTAIIGVGSTSVQITPALQKICKDVKVFMRSPTWISPPFGAGALTNDLQKGQDVDPGQRQYNFTEADMKKFRDDPEYHLDFRKRIEAEINSLFGMYIQNSELSNTMRDVITKEMHRRMGPGHEDLKKFITPKFAPGCRRISPGDGFLESLVQDNVTPIFEGIKRVVPEGIETVDGTVHKVDRLVCATGFQVAFQPAFTVINGEGKSIKEDWTKGPNLYFGVSAPRFPNYYTIVGPGATWSNGTLLPSIETTVEYSIKCMRKMQHEGIKAMAVKQDALDAIYDHFDEFHGNTVWQEECRSWFKDGEIKKRIYLWPGATIHFLKTIKDPRWEDYDYNYRYKNRFAFLGNGDVKATVEKDIPGLSVYIRNSDHEWSVA</sequence>